<evidence type="ECO:0000313" key="3">
    <source>
        <dbReference type="Proteomes" id="UP001374584"/>
    </source>
</evidence>
<sequence>MGRSSLPNILEFAVWLNPGPDPQALERLSPFLAPAEGRTRIRLQSERAVQRRVCPSEVRKEEERGFPCLLCMAGSPTWDPNYHPYPFTLPTINSPSTSDSLSGGRWMDRASAIKPKNDCFRALPIESSNDPIGEASCSLSPHFPRDQEQAQKKKDLSQSQVQWLVGKPFNSSQSLDSHSCETVATDPAYQSSAAYSNGTKPRLGKLGCPYSQQVAGRDRETIAVWS</sequence>
<reference evidence="2 3" key="1">
    <citation type="submission" date="2024-01" db="EMBL/GenBank/DDBJ databases">
        <title>The genomes of 5 underutilized Papilionoideae crops provide insights into root nodulation and disease resistanc.</title>
        <authorList>
            <person name="Jiang F."/>
        </authorList>
    </citation>
    <scope>NUCLEOTIDE SEQUENCE [LARGE SCALE GENOMIC DNA]</scope>
    <source>
        <strain evidence="2">JINMINGXINNONG_FW02</strain>
        <tissue evidence="2">Leaves</tissue>
    </source>
</reference>
<dbReference type="Proteomes" id="UP001374584">
    <property type="component" value="Unassembled WGS sequence"/>
</dbReference>
<organism evidence="2 3">
    <name type="scientific">Phaseolus coccineus</name>
    <name type="common">Scarlet runner bean</name>
    <name type="synonym">Phaseolus multiflorus</name>
    <dbReference type="NCBI Taxonomy" id="3886"/>
    <lineage>
        <taxon>Eukaryota</taxon>
        <taxon>Viridiplantae</taxon>
        <taxon>Streptophyta</taxon>
        <taxon>Embryophyta</taxon>
        <taxon>Tracheophyta</taxon>
        <taxon>Spermatophyta</taxon>
        <taxon>Magnoliopsida</taxon>
        <taxon>eudicotyledons</taxon>
        <taxon>Gunneridae</taxon>
        <taxon>Pentapetalae</taxon>
        <taxon>rosids</taxon>
        <taxon>fabids</taxon>
        <taxon>Fabales</taxon>
        <taxon>Fabaceae</taxon>
        <taxon>Papilionoideae</taxon>
        <taxon>50 kb inversion clade</taxon>
        <taxon>NPAAA clade</taxon>
        <taxon>indigoferoid/millettioid clade</taxon>
        <taxon>Phaseoleae</taxon>
        <taxon>Phaseolus</taxon>
    </lineage>
</organism>
<dbReference type="AlphaFoldDB" id="A0AAN9NM87"/>
<evidence type="ECO:0000256" key="1">
    <source>
        <dbReference type="SAM" id="MobiDB-lite"/>
    </source>
</evidence>
<dbReference type="EMBL" id="JAYMYR010000003">
    <property type="protein sequence ID" value="KAK7373303.1"/>
    <property type="molecule type" value="Genomic_DNA"/>
</dbReference>
<comment type="caution">
    <text evidence="2">The sequence shown here is derived from an EMBL/GenBank/DDBJ whole genome shotgun (WGS) entry which is preliminary data.</text>
</comment>
<gene>
    <name evidence="2" type="ORF">VNO80_06705</name>
</gene>
<feature type="region of interest" description="Disordered" evidence="1">
    <location>
        <begin position="134"/>
        <end position="157"/>
    </location>
</feature>
<accession>A0AAN9NM87</accession>
<name>A0AAN9NM87_PHACN</name>
<keyword evidence="3" id="KW-1185">Reference proteome</keyword>
<protein>
    <submittedName>
        <fullName evidence="2">Uncharacterized protein</fullName>
    </submittedName>
</protein>
<feature type="compositionally biased region" description="Basic and acidic residues" evidence="1">
    <location>
        <begin position="143"/>
        <end position="156"/>
    </location>
</feature>
<proteinExistence type="predicted"/>
<evidence type="ECO:0000313" key="2">
    <source>
        <dbReference type="EMBL" id="KAK7373303.1"/>
    </source>
</evidence>